<evidence type="ECO:0000313" key="2">
    <source>
        <dbReference type="EMBL" id="TDL14253.1"/>
    </source>
</evidence>
<feature type="compositionally biased region" description="Polar residues" evidence="1">
    <location>
        <begin position="42"/>
        <end position="52"/>
    </location>
</feature>
<dbReference type="Proteomes" id="UP000294933">
    <property type="component" value="Unassembled WGS sequence"/>
</dbReference>
<protein>
    <submittedName>
        <fullName evidence="2">Uncharacterized protein</fullName>
    </submittedName>
</protein>
<keyword evidence="3" id="KW-1185">Reference proteome</keyword>
<proteinExistence type="predicted"/>
<dbReference type="AlphaFoldDB" id="A0A4Y7PFT1"/>
<sequence>TNSHPPLIEERAAAQTAHNSLEDRTHVHRARPPHSRNHPTARSKSAPASTKNARPRTPEVSTRNSQRARGSARTAPSMYETTGRRARRTTHAAGSRVQTS</sequence>
<evidence type="ECO:0000256" key="1">
    <source>
        <dbReference type="SAM" id="MobiDB-lite"/>
    </source>
</evidence>
<organism evidence="2 3">
    <name type="scientific">Rickenella mellea</name>
    <dbReference type="NCBI Taxonomy" id="50990"/>
    <lineage>
        <taxon>Eukaryota</taxon>
        <taxon>Fungi</taxon>
        <taxon>Dikarya</taxon>
        <taxon>Basidiomycota</taxon>
        <taxon>Agaricomycotina</taxon>
        <taxon>Agaricomycetes</taxon>
        <taxon>Hymenochaetales</taxon>
        <taxon>Rickenellaceae</taxon>
        <taxon>Rickenella</taxon>
    </lineage>
</organism>
<evidence type="ECO:0000313" key="3">
    <source>
        <dbReference type="Proteomes" id="UP000294933"/>
    </source>
</evidence>
<accession>A0A4Y7PFT1</accession>
<dbReference type="VEuPathDB" id="FungiDB:BD410DRAFT_846208"/>
<dbReference type="EMBL" id="ML170364">
    <property type="protein sequence ID" value="TDL14253.1"/>
    <property type="molecule type" value="Genomic_DNA"/>
</dbReference>
<gene>
    <name evidence="2" type="ORF">BD410DRAFT_846208</name>
</gene>
<feature type="compositionally biased region" description="Basic residues" evidence="1">
    <location>
        <begin position="26"/>
        <end position="41"/>
    </location>
</feature>
<feature type="region of interest" description="Disordered" evidence="1">
    <location>
        <begin position="1"/>
        <end position="100"/>
    </location>
</feature>
<reference evidence="2 3" key="1">
    <citation type="submission" date="2018-06" db="EMBL/GenBank/DDBJ databases">
        <title>A transcriptomic atlas of mushroom development highlights an independent origin of complex multicellularity.</title>
        <authorList>
            <consortium name="DOE Joint Genome Institute"/>
            <person name="Krizsan K."/>
            <person name="Almasi E."/>
            <person name="Merenyi Z."/>
            <person name="Sahu N."/>
            <person name="Viragh M."/>
            <person name="Koszo T."/>
            <person name="Mondo S."/>
            <person name="Kiss B."/>
            <person name="Balint B."/>
            <person name="Kues U."/>
            <person name="Barry K."/>
            <person name="Hegedus J.C."/>
            <person name="Henrissat B."/>
            <person name="Johnson J."/>
            <person name="Lipzen A."/>
            <person name="Ohm R."/>
            <person name="Nagy I."/>
            <person name="Pangilinan J."/>
            <person name="Yan J."/>
            <person name="Xiong Y."/>
            <person name="Grigoriev I.V."/>
            <person name="Hibbett D.S."/>
            <person name="Nagy L.G."/>
        </authorList>
    </citation>
    <scope>NUCLEOTIDE SEQUENCE [LARGE SCALE GENOMIC DNA]</scope>
    <source>
        <strain evidence="2 3">SZMC22713</strain>
    </source>
</reference>
<feature type="compositionally biased region" description="Polar residues" evidence="1">
    <location>
        <begin position="59"/>
        <end position="68"/>
    </location>
</feature>
<name>A0A4Y7PFT1_9AGAM</name>
<feature type="non-terminal residue" evidence="2">
    <location>
        <position position="1"/>
    </location>
</feature>